<dbReference type="Proteomes" id="UP000017805">
    <property type="component" value="Chromosome"/>
</dbReference>
<evidence type="ECO:0000256" key="1">
    <source>
        <dbReference type="SAM" id="Phobius"/>
    </source>
</evidence>
<dbReference type="PATRIC" id="fig|1367477.3.peg.4706"/>
<sequence>MRGNPLIARCKGLKKIDKATADSYFREKTRNMIIYFAIWFIVSYGVVLFAEPLSEITINGFPFHYFMGAQGAVITFIILLFVNAKFSDSIDRKYGIDEDKNEQISSGKVLDH</sequence>
<evidence type="ECO:0000259" key="2">
    <source>
        <dbReference type="Pfam" id="PF13937"/>
    </source>
</evidence>
<keyword evidence="1" id="KW-0472">Membrane</keyword>
<dbReference type="STRING" id="1367477.N288_23580"/>
<keyword evidence="4" id="KW-1185">Reference proteome</keyword>
<protein>
    <submittedName>
        <fullName evidence="3">Membrane protein</fullName>
    </submittedName>
</protein>
<proteinExistence type="predicted"/>
<dbReference type="HOGENOM" id="CLU_140854_4_0_9"/>
<dbReference type="EMBL" id="CP006643">
    <property type="protein sequence ID" value="AGX06554.1"/>
    <property type="molecule type" value="Genomic_DNA"/>
</dbReference>
<keyword evidence="1" id="KW-1133">Transmembrane helix</keyword>
<name>U5LFB2_9BACI</name>
<feature type="transmembrane region" description="Helical" evidence="1">
    <location>
        <begin position="32"/>
        <end position="50"/>
    </location>
</feature>
<evidence type="ECO:0000313" key="3">
    <source>
        <dbReference type="EMBL" id="AGX06554.1"/>
    </source>
</evidence>
<organism evidence="3 4">
    <name type="scientific">Bacillus infantis NRRL B-14911</name>
    <dbReference type="NCBI Taxonomy" id="1367477"/>
    <lineage>
        <taxon>Bacteria</taxon>
        <taxon>Bacillati</taxon>
        <taxon>Bacillota</taxon>
        <taxon>Bacilli</taxon>
        <taxon>Bacillales</taxon>
        <taxon>Bacillaceae</taxon>
        <taxon>Bacillus</taxon>
    </lineage>
</organism>
<dbReference type="NCBIfam" id="TIGR03647">
    <property type="entry name" value="Na_symport_sm"/>
    <property type="match status" value="1"/>
</dbReference>
<dbReference type="InterPro" id="IPR019886">
    <property type="entry name" value="Na_symporter_ssu"/>
</dbReference>
<accession>U5LFB2</accession>
<reference evidence="3 4" key="1">
    <citation type="submission" date="2013-07" db="EMBL/GenBank/DDBJ databases">
        <title>Complete genome sequence of Bacillus infantis NRRL B-14911 that has potential to induce cardiac disease by antigenic mimicry.</title>
        <authorList>
            <person name="Massilamany C."/>
            <person name="Smith T.P.L."/>
            <person name="Loy J.D."/>
            <person name="Barletta R."/>
            <person name="Reddy J."/>
        </authorList>
    </citation>
    <scope>NUCLEOTIDE SEQUENCE [LARGE SCALE GENOMIC DNA]</scope>
    <source>
        <strain evidence="3 4">NRRL B-14911</strain>
    </source>
</reference>
<evidence type="ECO:0000313" key="4">
    <source>
        <dbReference type="Proteomes" id="UP000017805"/>
    </source>
</evidence>
<keyword evidence="1" id="KW-0812">Transmembrane</keyword>
<dbReference type="Pfam" id="PF13937">
    <property type="entry name" value="DUF4212"/>
    <property type="match status" value="1"/>
</dbReference>
<dbReference type="KEGG" id="bif:N288_23580"/>
<dbReference type="AlphaFoldDB" id="U5LFB2"/>
<feature type="domain" description="Sodium symporter small subunit" evidence="2">
    <location>
        <begin position="22"/>
        <end position="97"/>
    </location>
</feature>
<gene>
    <name evidence="3" type="ORF">N288_23580</name>
</gene>
<feature type="transmembrane region" description="Helical" evidence="1">
    <location>
        <begin position="62"/>
        <end position="82"/>
    </location>
</feature>